<keyword evidence="2" id="KW-1185">Reference proteome</keyword>
<comment type="caution">
    <text evidence="1">The sequence shown here is derived from an EMBL/GenBank/DDBJ whole genome shotgun (WGS) entry which is preliminary data.</text>
</comment>
<dbReference type="EMBL" id="CM023488">
    <property type="protein sequence ID" value="KAH6923347.1"/>
    <property type="molecule type" value="Genomic_DNA"/>
</dbReference>
<evidence type="ECO:0000313" key="2">
    <source>
        <dbReference type="Proteomes" id="UP000821845"/>
    </source>
</evidence>
<accession>A0ACB7RR23</accession>
<gene>
    <name evidence="1" type="ORF">HPB50_000432</name>
</gene>
<protein>
    <submittedName>
        <fullName evidence="1">Uncharacterized protein</fullName>
    </submittedName>
</protein>
<name>A0ACB7RR23_HYAAI</name>
<dbReference type="Proteomes" id="UP000821845">
    <property type="component" value="Chromosome 8"/>
</dbReference>
<evidence type="ECO:0000313" key="1">
    <source>
        <dbReference type="EMBL" id="KAH6923347.1"/>
    </source>
</evidence>
<sequence>MAYYSKSGGKLSPQQRKSTMVPASGAPEPRTVRAVSVAALNLTPTPEGGYTTTPLSGNDALALTGTDIATLLQRCGLLNQPPGGGVPITYVSLTPVPGGNAVPQVTSGYGPTAQARDAVPRTPGTGYGNAGFTGSLQQPRREAMPSTAPWATEGRMPQYGPDASSSRGAYGYSPYRDTGAVASQYRRETASPTGYGGGYGNSSRSPDGYNAFPGTRREQMPTTHYSSYGQFDGNVTIRPTSGNRPYSPAFDDRLDPVDIDVERRPANNGSPKQYNVSVRGMPRRSLAARRMSCGAPVTRSRRSMSPTPRDRSPSPVPGDEAEPAAGAGPGLTPRRSVVTSRSRGRTGARGSEREQEMAREALDEAQGILATVREQMETRDDFRQRMGARDLERFKAAVLQDPGGGGESGNGDSEGSGRRRNRRPKRDVTAVTEKPPSCRQQALRGAVSNRRQRYAQLVAERRRLQCLILLITETQTEIVWNSVEEDRRPPGMSPPRSVPRPPLPRTARSHRGGRLGAPTRPFYMDDVVDTDGRRHVPSFLPLIMPYNVNENDILDYEDFEEDLQQYITYPLIFEEYARKVLTDERSAPARTEDANENGAPEQEQRTGQDRGGQSDDGTDSDRRREGDAANTDYEQLPLD</sequence>
<proteinExistence type="predicted"/>
<organism evidence="1 2">
    <name type="scientific">Hyalomma asiaticum</name>
    <name type="common">Tick</name>
    <dbReference type="NCBI Taxonomy" id="266040"/>
    <lineage>
        <taxon>Eukaryota</taxon>
        <taxon>Metazoa</taxon>
        <taxon>Ecdysozoa</taxon>
        <taxon>Arthropoda</taxon>
        <taxon>Chelicerata</taxon>
        <taxon>Arachnida</taxon>
        <taxon>Acari</taxon>
        <taxon>Parasitiformes</taxon>
        <taxon>Ixodida</taxon>
        <taxon>Ixodoidea</taxon>
        <taxon>Ixodidae</taxon>
        <taxon>Hyalomminae</taxon>
        <taxon>Hyalomma</taxon>
    </lineage>
</organism>
<reference evidence="1" key="1">
    <citation type="submission" date="2020-05" db="EMBL/GenBank/DDBJ databases">
        <title>Large-scale comparative analyses of tick genomes elucidate their genetic diversity and vector capacities.</title>
        <authorList>
            <person name="Jia N."/>
            <person name="Wang J."/>
            <person name="Shi W."/>
            <person name="Du L."/>
            <person name="Sun Y."/>
            <person name="Zhan W."/>
            <person name="Jiang J."/>
            <person name="Wang Q."/>
            <person name="Zhang B."/>
            <person name="Ji P."/>
            <person name="Sakyi L.B."/>
            <person name="Cui X."/>
            <person name="Yuan T."/>
            <person name="Jiang B."/>
            <person name="Yang W."/>
            <person name="Lam T.T.-Y."/>
            <person name="Chang Q."/>
            <person name="Ding S."/>
            <person name="Wang X."/>
            <person name="Zhu J."/>
            <person name="Ruan X."/>
            <person name="Zhao L."/>
            <person name="Wei J."/>
            <person name="Que T."/>
            <person name="Du C."/>
            <person name="Cheng J."/>
            <person name="Dai P."/>
            <person name="Han X."/>
            <person name="Huang E."/>
            <person name="Gao Y."/>
            <person name="Liu J."/>
            <person name="Shao H."/>
            <person name="Ye R."/>
            <person name="Li L."/>
            <person name="Wei W."/>
            <person name="Wang X."/>
            <person name="Wang C."/>
            <person name="Yang T."/>
            <person name="Huo Q."/>
            <person name="Li W."/>
            <person name="Guo W."/>
            <person name="Chen H."/>
            <person name="Zhou L."/>
            <person name="Ni X."/>
            <person name="Tian J."/>
            <person name="Zhou Y."/>
            <person name="Sheng Y."/>
            <person name="Liu T."/>
            <person name="Pan Y."/>
            <person name="Xia L."/>
            <person name="Li J."/>
            <person name="Zhao F."/>
            <person name="Cao W."/>
        </authorList>
    </citation>
    <scope>NUCLEOTIDE SEQUENCE</scope>
    <source>
        <strain evidence="1">Hyas-2018</strain>
    </source>
</reference>